<keyword evidence="2" id="KW-0963">Cytoplasm</keyword>
<dbReference type="Gene3D" id="2.60.34.10">
    <property type="entry name" value="Substrate Binding Domain Of DNAk, Chain A, domain 1"/>
    <property type="match status" value="1"/>
</dbReference>
<dbReference type="FunFam" id="1.20.1270.10:FF:000002">
    <property type="entry name" value="Heat shock 70 kDa protein 4"/>
    <property type="match status" value="1"/>
</dbReference>
<evidence type="ECO:0000256" key="5">
    <source>
        <dbReference type="ARBA" id="ARBA00022840"/>
    </source>
</evidence>
<feature type="region of interest" description="Disordered" evidence="9">
    <location>
        <begin position="547"/>
        <end position="618"/>
    </location>
</feature>
<dbReference type="AlphaFoldDB" id="A0A7J0G114"/>
<proteinExistence type="inferred from homology"/>
<dbReference type="Gene3D" id="1.20.1270.10">
    <property type="match status" value="1"/>
</dbReference>
<dbReference type="GO" id="GO:0140662">
    <property type="term" value="F:ATP-dependent protein folding chaperone"/>
    <property type="evidence" value="ECO:0007669"/>
    <property type="project" value="InterPro"/>
</dbReference>
<sequence length="618" mass="69395">MKQLQLLWHMGIYKTDLPENDQLNVAFVDIGHASMQVCIAGFKKGQLKILAHSFDRTLGGRDFDEVLFQHFAVKFKEEYKIDVYQNARACLRLRAGCEKLKKVLSANPEAPLNIECLMDEKDVRGFIKREEFEQISIPILERVRKPLEKALSEADLTVENIHSVEVVGSGSRVPAMLRILTEFFGKEPRRTMNASECVAKGCALQCAILSPTFKVREFQVNENFPFPIALSWKGAAPDTQNGEAENQQSTIVFPKGNPIPSVKALTFYRSGTFTIDAHYSDVSELQTPAKISTYTIGPFKSTKSERAKLKLKVRLNLHGIVSVESATLLEEEEVEVPIVKESAKDAAKMETDEAPNDSTPSATENDINMQDAKADASGPENGVPESGDKPVQMETDAKVEAQRKRVMEETKDKKNAVEAYVYDMRNKLHDKYQEFVTDSDREALIAKLQEVEDWLYEDGEDETKGVYIAKLEELKKQGDPIEERYKEYTERGPVIDQLWRSRRFLNECVEAEAWLREKKQQQDMLPKYATPVLLSAEIRRKAEALDRFCRPIMTKPKPAKPATPEMPSPAPPQGSEPQPQGADDAYHNESPGAANSEVPPADAEPMETDKSETAHGAA</sequence>
<evidence type="ECO:0000256" key="6">
    <source>
        <dbReference type="ARBA" id="ARBA00023016"/>
    </source>
</evidence>
<feature type="compositionally biased region" description="Basic and acidic residues" evidence="9">
    <location>
        <begin position="607"/>
        <end position="618"/>
    </location>
</feature>
<evidence type="ECO:0000256" key="3">
    <source>
        <dbReference type="ARBA" id="ARBA00022553"/>
    </source>
</evidence>
<evidence type="ECO:0000256" key="4">
    <source>
        <dbReference type="ARBA" id="ARBA00022741"/>
    </source>
</evidence>
<comment type="caution">
    <text evidence="10">The sequence shown here is derived from an EMBL/GenBank/DDBJ whole genome shotgun (WGS) entry which is preliminary data.</text>
</comment>
<evidence type="ECO:0000256" key="8">
    <source>
        <dbReference type="ARBA" id="ARBA00061090"/>
    </source>
</evidence>
<keyword evidence="11" id="KW-1185">Reference proteome</keyword>
<dbReference type="Gene3D" id="3.90.640.10">
    <property type="entry name" value="Actin, Chain A, domain 4"/>
    <property type="match status" value="1"/>
</dbReference>
<accession>A0A7J0G114</accession>
<comment type="similarity">
    <text evidence="8">Belongs to the heat shock protein 70 (TC 1.A.33) family. HSP110/SSE subfamily.</text>
</comment>
<reference evidence="10 11" key="1">
    <citation type="submission" date="2019-07" db="EMBL/GenBank/DDBJ databases">
        <title>De Novo Assembly of kiwifruit Actinidia rufa.</title>
        <authorList>
            <person name="Sugita-Konishi S."/>
            <person name="Sato K."/>
            <person name="Mori E."/>
            <person name="Abe Y."/>
            <person name="Kisaki G."/>
            <person name="Hamano K."/>
            <person name="Suezawa K."/>
            <person name="Otani M."/>
            <person name="Fukuda T."/>
            <person name="Manabe T."/>
            <person name="Gomi K."/>
            <person name="Tabuchi M."/>
            <person name="Akimitsu K."/>
            <person name="Kataoka I."/>
        </authorList>
    </citation>
    <scope>NUCLEOTIDE SEQUENCE [LARGE SCALE GENOMIC DNA]</scope>
    <source>
        <strain evidence="11">cv. Fuchu</strain>
    </source>
</reference>
<feature type="region of interest" description="Disordered" evidence="9">
    <location>
        <begin position="343"/>
        <end position="365"/>
    </location>
</feature>
<keyword evidence="5" id="KW-0067">ATP-binding</keyword>
<dbReference type="GO" id="GO:0005524">
    <property type="term" value="F:ATP binding"/>
    <property type="evidence" value="ECO:0007669"/>
    <property type="project" value="UniProtKB-KW"/>
</dbReference>
<evidence type="ECO:0000313" key="11">
    <source>
        <dbReference type="Proteomes" id="UP000585474"/>
    </source>
</evidence>
<dbReference type="Gene3D" id="3.30.420.40">
    <property type="match status" value="2"/>
</dbReference>
<comment type="subcellular location">
    <subcellularLocation>
        <location evidence="1">Cytoplasm</location>
    </subcellularLocation>
</comment>
<organism evidence="10 11">
    <name type="scientific">Actinidia rufa</name>
    <dbReference type="NCBI Taxonomy" id="165716"/>
    <lineage>
        <taxon>Eukaryota</taxon>
        <taxon>Viridiplantae</taxon>
        <taxon>Streptophyta</taxon>
        <taxon>Embryophyta</taxon>
        <taxon>Tracheophyta</taxon>
        <taxon>Spermatophyta</taxon>
        <taxon>Magnoliopsida</taxon>
        <taxon>eudicotyledons</taxon>
        <taxon>Gunneridae</taxon>
        <taxon>Pentapetalae</taxon>
        <taxon>asterids</taxon>
        <taxon>Ericales</taxon>
        <taxon>Actinidiaceae</taxon>
        <taxon>Actinidia</taxon>
    </lineage>
</organism>
<evidence type="ECO:0000256" key="1">
    <source>
        <dbReference type="ARBA" id="ARBA00004496"/>
    </source>
</evidence>
<keyword evidence="7" id="KW-0143">Chaperone</keyword>
<dbReference type="Proteomes" id="UP000585474">
    <property type="component" value="Unassembled WGS sequence"/>
</dbReference>
<gene>
    <name evidence="10" type="ORF">Acr_16g0007720</name>
</gene>
<evidence type="ECO:0000256" key="7">
    <source>
        <dbReference type="ARBA" id="ARBA00023186"/>
    </source>
</evidence>
<dbReference type="GO" id="GO:0005829">
    <property type="term" value="C:cytosol"/>
    <property type="evidence" value="ECO:0007669"/>
    <property type="project" value="TreeGrafter"/>
</dbReference>
<keyword evidence="4" id="KW-0547">Nucleotide-binding</keyword>
<dbReference type="OrthoDB" id="434160at2759"/>
<dbReference type="InterPro" id="IPR043129">
    <property type="entry name" value="ATPase_NBD"/>
</dbReference>
<dbReference type="PANTHER" id="PTHR45639">
    <property type="entry name" value="HSC70CB, ISOFORM G-RELATED"/>
    <property type="match status" value="1"/>
</dbReference>
<dbReference type="EMBL" id="BJWL01000016">
    <property type="protein sequence ID" value="GFZ04148.1"/>
    <property type="molecule type" value="Genomic_DNA"/>
</dbReference>
<feature type="region of interest" description="Disordered" evidence="9">
    <location>
        <begin position="372"/>
        <end position="391"/>
    </location>
</feature>
<evidence type="ECO:0000256" key="2">
    <source>
        <dbReference type="ARBA" id="ARBA00022490"/>
    </source>
</evidence>
<evidence type="ECO:0000256" key="9">
    <source>
        <dbReference type="SAM" id="MobiDB-lite"/>
    </source>
</evidence>
<keyword evidence="3" id="KW-0597">Phosphoprotein</keyword>
<name>A0A7J0G114_9ERIC</name>
<keyword evidence="6 10" id="KW-0346">Stress response</keyword>
<dbReference type="SUPFAM" id="SSF53067">
    <property type="entry name" value="Actin-like ATPase domain"/>
    <property type="match status" value="1"/>
</dbReference>
<protein>
    <submittedName>
        <fullName evidence="10">Heat shock protein 70 (Hsp 70) family protein</fullName>
    </submittedName>
</protein>
<feature type="compositionally biased region" description="Pro residues" evidence="9">
    <location>
        <begin position="559"/>
        <end position="574"/>
    </location>
</feature>
<feature type="compositionally biased region" description="Polar residues" evidence="9">
    <location>
        <begin position="356"/>
        <end position="365"/>
    </location>
</feature>
<dbReference type="InterPro" id="IPR029047">
    <property type="entry name" value="HSP70_peptide-bd_sf"/>
</dbReference>
<dbReference type="InterPro" id="IPR013126">
    <property type="entry name" value="Hsp_70_fam"/>
</dbReference>
<dbReference type="PANTHER" id="PTHR45639:SF4">
    <property type="entry name" value="HSC70CB, ISOFORM G"/>
    <property type="match status" value="1"/>
</dbReference>
<dbReference type="InterPro" id="IPR029048">
    <property type="entry name" value="HSP70_C_sf"/>
</dbReference>
<dbReference type="Pfam" id="PF00012">
    <property type="entry name" value="HSP70"/>
    <property type="match status" value="1"/>
</dbReference>
<dbReference type="GO" id="GO:0005634">
    <property type="term" value="C:nucleus"/>
    <property type="evidence" value="ECO:0007669"/>
    <property type="project" value="TreeGrafter"/>
</dbReference>
<evidence type="ECO:0000313" key="10">
    <source>
        <dbReference type="EMBL" id="GFZ04148.1"/>
    </source>
</evidence>
<dbReference type="SUPFAM" id="SSF100934">
    <property type="entry name" value="Heat shock protein 70kD (HSP70), C-terminal subdomain"/>
    <property type="match status" value="1"/>
</dbReference>
<dbReference type="FunFam" id="2.60.34.10:FF:000031">
    <property type="entry name" value="Heat shock 70 kDa protein 14"/>
    <property type="match status" value="1"/>
</dbReference>
<dbReference type="FunFam" id="3.90.640.10:FF:000004">
    <property type="entry name" value="Heat shock 70 kDa protein 4"/>
    <property type="match status" value="1"/>
</dbReference>
<dbReference type="SUPFAM" id="SSF100920">
    <property type="entry name" value="Heat shock protein 70kD (HSP70), peptide-binding domain"/>
    <property type="match status" value="1"/>
</dbReference>